<dbReference type="GO" id="GO:0046872">
    <property type="term" value="F:metal ion binding"/>
    <property type="evidence" value="ECO:0007669"/>
    <property type="project" value="UniProtKB-KW"/>
</dbReference>
<evidence type="ECO:0000313" key="9">
    <source>
        <dbReference type="EMBL" id="PLW55871.1"/>
    </source>
</evidence>
<dbReference type="InterPro" id="IPR045249">
    <property type="entry name" value="HARBI1-like"/>
</dbReference>
<comment type="cofactor">
    <cofactor evidence="1">
        <name>a divalent metal cation</name>
        <dbReference type="ChEBI" id="CHEBI:60240"/>
    </cofactor>
</comment>
<dbReference type="AlphaFoldDB" id="A0A2N5W0T5"/>
<dbReference type="GO" id="GO:0004518">
    <property type="term" value="F:nuclease activity"/>
    <property type="evidence" value="ECO:0007669"/>
    <property type="project" value="UniProtKB-KW"/>
</dbReference>
<dbReference type="OrthoDB" id="2505664at2759"/>
<sequence>MPQSSQRAECIKNLSTILRLEIKQSAFEAMLNIDNKETSEDNSDMEELLLTLVSIKKKRYMSERIRLERPPDITDYLFCLDSSRFKQEFQMTQESFHKLLSMIEAHPVFHNQSNVPQRPARDQLTVALRRMGTFGNRASVGMLARFFRISEGSVILYSLRVVEAILSLESKFVSWPNSQGRKEMASRIGRFTGFKNCVGFIDGTLLPLEEKPSIDPQDYYSQKGSYGLATLVVCNDKKRIIYYLTGWPGCSHNTRLWDNCDLHLKESTCFSPGQYLIANSGFPTDSNLVPAFKKPPHGPIPQMKKKFNQHLASLRVCNEHCIGILKGRFQSLRGLRMELTSIKAMRKLTNWVSACVILHNFLLDDTSPAVVMAEEESASLRYEDQPRRGSNPAGNQLREKVFSEVLSHLGFSD</sequence>
<evidence type="ECO:0000256" key="4">
    <source>
        <dbReference type="ARBA" id="ARBA00022722"/>
    </source>
</evidence>
<comment type="similarity">
    <text evidence="3">Belongs to the HARBI1 family.</text>
</comment>
<name>A0A2N5W0T5_9BASI</name>
<gene>
    <name evidence="9" type="ORF">PCANC_02247</name>
</gene>
<dbReference type="PANTHER" id="PTHR22930:SF85">
    <property type="entry name" value="GH03217P-RELATED"/>
    <property type="match status" value="1"/>
</dbReference>
<dbReference type="EMBL" id="PGCJ01000027">
    <property type="protein sequence ID" value="PLW55871.1"/>
    <property type="molecule type" value="Genomic_DNA"/>
</dbReference>
<dbReference type="Proteomes" id="UP000235388">
    <property type="component" value="Unassembled WGS sequence"/>
</dbReference>
<evidence type="ECO:0000256" key="1">
    <source>
        <dbReference type="ARBA" id="ARBA00001968"/>
    </source>
</evidence>
<evidence type="ECO:0000256" key="6">
    <source>
        <dbReference type="ARBA" id="ARBA00022801"/>
    </source>
</evidence>
<evidence type="ECO:0000256" key="5">
    <source>
        <dbReference type="ARBA" id="ARBA00022723"/>
    </source>
</evidence>
<keyword evidence="4" id="KW-0540">Nuclease</keyword>
<reference evidence="9 10" key="1">
    <citation type="submission" date="2017-11" db="EMBL/GenBank/DDBJ databases">
        <title>De novo assembly and phasing of dikaryotic genomes from two isolates of Puccinia coronata f. sp. avenae, the causal agent of oat crown rust.</title>
        <authorList>
            <person name="Miller M.E."/>
            <person name="Zhang Y."/>
            <person name="Omidvar V."/>
            <person name="Sperschneider J."/>
            <person name="Schwessinger B."/>
            <person name="Raley C."/>
            <person name="Palmer J.M."/>
            <person name="Garnica D."/>
            <person name="Upadhyaya N."/>
            <person name="Rathjen J."/>
            <person name="Taylor J.M."/>
            <person name="Park R.F."/>
            <person name="Dodds P.N."/>
            <person name="Hirsch C.D."/>
            <person name="Kianian S.F."/>
            <person name="Figueroa M."/>
        </authorList>
    </citation>
    <scope>NUCLEOTIDE SEQUENCE [LARGE SCALE GENOMIC DNA]</scope>
    <source>
        <strain evidence="9">12NC29</strain>
    </source>
</reference>
<evidence type="ECO:0000256" key="7">
    <source>
        <dbReference type="ARBA" id="ARBA00023242"/>
    </source>
</evidence>
<feature type="domain" description="DDE Tnp4" evidence="8">
    <location>
        <begin position="201"/>
        <end position="360"/>
    </location>
</feature>
<accession>A0A2N5W0T5</accession>
<dbReference type="GO" id="GO:0016787">
    <property type="term" value="F:hydrolase activity"/>
    <property type="evidence" value="ECO:0007669"/>
    <property type="project" value="UniProtKB-KW"/>
</dbReference>
<dbReference type="InterPro" id="IPR027806">
    <property type="entry name" value="HARBI1_dom"/>
</dbReference>
<comment type="caution">
    <text evidence="9">The sequence shown here is derived from an EMBL/GenBank/DDBJ whole genome shotgun (WGS) entry which is preliminary data.</text>
</comment>
<evidence type="ECO:0000313" key="10">
    <source>
        <dbReference type="Proteomes" id="UP000235388"/>
    </source>
</evidence>
<evidence type="ECO:0000259" key="8">
    <source>
        <dbReference type="Pfam" id="PF13359"/>
    </source>
</evidence>
<evidence type="ECO:0000256" key="3">
    <source>
        <dbReference type="ARBA" id="ARBA00006958"/>
    </source>
</evidence>
<evidence type="ECO:0000256" key="2">
    <source>
        <dbReference type="ARBA" id="ARBA00004123"/>
    </source>
</evidence>
<keyword evidence="6" id="KW-0378">Hydrolase</keyword>
<proteinExistence type="inferred from homology"/>
<dbReference type="Pfam" id="PF13359">
    <property type="entry name" value="DDE_Tnp_4"/>
    <property type="match status" value="1"/>
</dbReference>
<keyword evidence="7" id="KW-0539">Nucleus</keyword>
<keyword evidence="10" id="KW-1185">Reference proteome</keyword>
<organism evidence="9 10">
    <name type="scientific">Puccinia coronata f. sp. avenae</name>
    <dbReference type="NCBI Taxonomy" id="200324"/>
    <lineage>
        <taxon>Eukaryota</taxon>
        <taxon>Fungi</taxon>
        <taxon>Dikarya</taxon>
        <taxon>Basidiomycota</taxon>
        <taxon>Pucciniomycotina</taxon>
        <taxon>Pucciniomycetes</taxon>
        <taxon>Pucciniales</taxon>
        <taxon>Pucciniaceae</taxon>
        <taxon>Puccinia</taxon>
    </lineage>
</organism>
<dbReference type="PANTHER" id="PTHR22930">
    <property type="match status" value="1"/>
</dbReference>
<comment type="subcellular location">
    <subcellularLocation>
        <location evidence="2">Nucleus</location>
    </subcellularLocation>
</comment>
<protein>
    <recommendedName>
        <fullName evidence="8">DDE Tnp4 domain-containing protein</fullName>
    </recommendedName>
</protein>
<keyword evidence="5" id="KW-0479">Metal-binding</keyword>
<dbReference type="GO" id="GO:0005634">
    <property type="term" value="C:nucleus"/>
    <property type="evidence" value="ECO:0007669"/>
    <property type="project" value="UniProtKB-SubCell"/>
</dbReference>